<dbReference type="Gene3D" id="3.30.450.20">
    <property type="entry name" value="PAS domain"/>
    <property type="match status" value="1"/>
</dbReference>
<organism evidence="2 3">
    <name type="scientific">Pallidibacillus thermolactis</name>
    <dbReference type="NCBI Taxonomy" id="251051"/>
    <lineage>
        <taxon>Bacteria</taxon>
        <taxon>Bacillati</taxon>
        <taxon>Bacillota</taxon>
        <taxon>Bacilli</taxon>
        <taxon>Bacillales</taxon>
        <taxon>Bacillaceae</taxon>
        <taxon>Pallidibacillus</taxon>
    </lineage>
</organism>
<name>A0ABT2WGW5_9BACI</name>
<dbReference type="Gene3D" id="3.20.20.450">
    <property type="entry name" value="EAL domain"/>
    <property type="match status" value="1"/>
</dbReference>
<sequence length="408" mass="48027">MDPVDVILNQDKIIPYYKPIISADTQLVTGYEVVAFFQKEDGSMQNLDWFFKDPSIPDEFLLEVMNHIIKQALHYYLNNETEHALHLLFRYDGNILYKDRGENLINLLNSYHDKNINLNKIAIQLKDEFSYDQLQSVDKVFQYMKSYGLKIAFEDTGERNGNFERLAFLKPNIIKVDVGFLNDEDLPHLYQDVHHSLSLLARKIGATLMFKGITSYNQLNYAWRNGGRFYQGDFLHRSEPGYVSRDCCKDLLEQHFQQFINYERKKVHAQLALTNRIHQLFKTVLSSIDSKQNLDELTLAVGKKCSPFAFRVYVCNDQGLQVSADAVKRMDGTWELRQEERMRNWSWRPFFFENIARMNIEKKGLLSDLYTDIEKNELIRTYSFPLSESLFIFIDIPYDFLFEQDGLL</sequence>
<dbReference type="Gene3D" id="1.20.5.170">
    <property type="match status" value="1"/>
</dbReference>
<dbReference type="PANTHER" id="PTHR33121:SF82">
    <property type="entry name" value="SIGNAL TRANSDUCTION PROTEIN CONTAINING A EAL DOMAIN"/>
    <property type="match status" value="1"/>
</dbReference>
<dbReference type="SUPFAM" id="SSF141868">
    <property type="entry name" value="EAL domain-like"/>
    <property type="match status" value="1"/>
</dbReference>
<gene>
    <name evidence="2" type="ORF">OEV82_06900</name>
</gene>
<evidence type="ECO:0000313" key="2">
    <source>
        <dbReference type="EMBL" id="MCU9594181.1"/>
    </source>
</evidence>
<dbReference type="Pfam" id="PF10388">
    <property type="entry name" value="YkuI_C"/>
    <property type="match status" value="1"/>
</dbReference>
<comment type="caution">
    <text evidence="2">The sequence shown here is derived from an EMBL/GenBank/DDBJ whole genome shotgun (WGS) entry which is preliminary data.</text>
</comment>
<dbReference type="InterPro" id="IPR035919">
    <property type="entry name" value="EAL_sf"/>
</dbReference>
<protein>
    <submittedName>
        <fullName evidence="2">EAL domain-containing protein</fullName>
    </submittedName>
</protein>
<dbReference type="Pfam" id="PF00563">
    <property type="entry name" value="EAL"/>
    <property type="match status" value="1"/>
</dbReference>
<dbReference type="InterPro" id="IPR001633">
    <property type="entry name" value="EAL_dom"/>
</dbReference>
<dbReference type="EMBL" id="JAOUSE010000015">
    <property type="protein sequence ID" value="MCU9594181.1"/>
    <property type="molecule type" value="Genomic_DNA"/>
</dbReference>
<reference evidence="2 3" key="1">
    <citation type="submission" date="2022-10" db="EMBL/GenBank/DDBJ databases">
        <title>Description of Fervidibacillus gen. nov. in the family Fervidibacillaceae fam. nov. with two species, Fervidibacillus albus sp. nov., and Fervidibacillus halotolerans sp. nov., isolated from tidal flat sediments.</title>
        <authorList>
            <person name="Kwon K.K."/>
            <person name="Yang S.-H."/>
        </authorList>
    </citation>
    <scope>NUCLEOTIDE SEQUENCE [LARGE SCALE GENOMIC DNA]</scope>
    <source>
        <strain evidence="2 3">DSM 23332</strain>
    </source>
</reference>
<dbReference type="SUPFAM" id="SSF103190">
    <property type="entry name" value="Sensory domain-like"/>
    <property type="match status" value="1"/>
</dbReference>
<keyword evidence="3" id="KW-1185">Reference proteome</keyword>
<dbReference type="InterPro" id="IPR050706">
    <property type="entry name" value="Cyclic-di-GMP_PDE-like"/>
</dbReference>
<dbReference type="PROSITE" id="PS50883">
    <property type="entry name" value="EAL"/>
    <property type="match status" value="1"/>
</dbReference>
<dbReference type="Proteomes" id="UP001208656">
    <property type="component" value="Unassembled WGS sequence"/>
</dbReference>
<dbReference type="RefSeq" id="WP_173658536.1">
    <property type="nucleotide sequence ID" value="NZ_JAOUSE010000015.1"/>
</dbReference>
<evidence type="ECO:0000259" key="1">
    <source>
        <dbReference type="PROSITE" id="PS50883"/>
    </source>
</evidence>
<dbReference type="SMART" id="SM00052">
    <property type="entry name" value="EAL"/>
    <property type="match status" value="1"/>
</dbReference>
<feature type="domain" description="EAL" evidence="1">
    <location>
        <begin position="1"/>
        <end position="252"/>
    </location>
</feature>
<accession>A0ABT2WGW5</accession>
<evidence type="ECO:0000313" key="3">
    <source>
        <dbReference type="Proteomes" id="UP001208656"/>
    </source>
</evidence>
<dbReference type="InterPro" id="IPR029151">
    <property type="entry name" value="Sensor-like_sf"/>
</dbReference>
<proteinExistence type="predicted"/>
<dbReference type="InterPro" id="IPR018842">
    <property type="entry name" value="YkuI_C"/>
</dbReference>
<dbReference type="PANTHER" id="PTHR33121">
    <property type="entry name" value="CYCLIC DI-GMP PHOSPHODIESTERASE PDEF"/>
    <property type="match status" value="1"/>
</dbReference>